<keyword evidence="2 6" id="KW-0489">Methyltransferase</keyword>
<dbReference type="InterPro" id="IPR001525">
    <property type="entry name" value="C5_MeTfrase"/>
</dbReference>
<evidence type="ECO:0000256" key="5">
    <source>
        <dbReference type="ARBA" id="ARBA00022747"/>
    </source>
</evidence>
<dbReference type="HOGENOM" id="CLU_006958_2_2_9"/>
<dbReference type="PANTHER" id="PTHR10629:SF52">
    <property type="entry name" value="DNA (CYTOSINE-5)-METHYLTRANSFERASE 1"/>
    <property type="match status" value="1"/>
</dbReference>
<gene>
    <name evidence="7" type="ORF">BN533_01732</name>
</gene>
<dbReference type="EMBL" id="CBDS010000099">
    <property type="protein sequence ID" value="CDB46719.1"/>
    <property type="molecule type" value="Genomic_DNA"/>
</dbReference>
<protein>
    <recommendedName>
        <fullName evidence="1">DNA (cytosine-5-)-methyltransferase</fullName>
        <ecNumber evidence="1">2.1.1.37</ecNumber>
    </recommendedName>
</protein>
<evidence type="ECO:0000256" key="2">
    <source>
        <dbReference type="ARBA" id="ARBA00022603"/>
    </source>
</evidence>
<dbReference type="GO" id="GO:0009307">
    <property type="term" value="P:DNA restriction-modification system"/>
    <property type="evidence" value="ECO:0007669"/>
    <property type="project" value="UniProtKB-KW"/>
</dbReference>
<dbReference type="EC" id="2.1.1.37" evidence="1"/>
<comment type="similarity">
    <text evidence="6">Belongs to the class I-like SAM-binding methyltransferase superfamily. C5-methyltransferase family.</text>
</comment>
<evidence type="ECO:0000256" key="3">
    <source>
        <dbReference type="ARBA" id="ARBA00022679"/>
    </source>
</evidence>
<dbReference type="Gene3D" id="3.40.50.150">
    <property type="entry name" value="Vaccinia Virus protein VP39"/>
    <property type="match status" value="1"/>
</dbReference>
<dbReference type="GO" id="GO:0003677">
    <property type="term" value="F:DNA binding"/>
    <property type="evidence" value="ECO:0007669"/>
    <property type="project" value="TreeGrafter"/>
</dbReference>
<accession>R6IJS0</accession>
<dbReference type="eggNOG" id="COG0270">
    <property type="taxonomic scope" value="Bacteria"/>
</dbReference>
<dbReference type="PROSITE" id="PS51679">
    <property type="entry name" value="SAM_MT_C5"/>
    <property type="match status" value="1"/>
</dbReference>
<sequence>MIGLSLFSGAGIGETFLKDCGIDILTANELIERRANLYRVLYPDCNMICGDISSKEVFDSVIKSAQNSEFLIASPPCQGMSIAGKNRYEDTMVNDPRNYLINYVFEAIEQLLPKYVIIENVPMLLKIKLPWNGKMQTVLEILKEKFDKYYIIDSKIVDAADYGVPQTRLRAIIKLYPIDCEWPWPIPVLFKSTVRDAIGDLPSLEAGEKSEIPWHYARKHDPRHVLWMKHTRTGTSAFSNKKYYPQKVDGTRIKGYESSYRRMKWDEPAPTITMRNDAISSQRNVHPGRLLDNGTYSDARVLTPYELMLLTSLPKNWKIPNDIPEILIRQVIGESIPPLMIKRIVGELKCN</sequence>
<dbReference type="Pfam" id="PF00145">
    <property type="entry name" value="DNA_methylase"/>
    <property type="match status" value="1"/>
</dbReference>
<feature type="active site" evidence="6">
    <location>
        <position position="77"/>
    </location>
</feature>
<dbReference type="STRING" id="1262914.BN533_01732"/>
<dbReference type="GO" id="GO:0044027">
    <property type="term" value="P:negative regulation of gene expression via chromosomal CpG island methylation"/>
    <property type="evidence" value="ECO:0007669"/>
    <property type="project" value="TreeGrafter"/>
</dbReference>
<dbReference type="GO" id="GO:0032259">
    <property type="term" value="P:methylation"/>
    <property type="evidence" value="ECO:0007669"/>
    <property type="project" value="UniProtKB-KW"/>
</dbReference>
<dbReference type="PROSITE" id="PS00094">
    <property type="entry name" value="C5_MTASE_1"/>
    <property type="match status" value="1"/>
</dbReference>
<dbReference type="SUPFAM" id="SSF53335">
    <property type="entry name" value="S-adenosyl-L-methionine-dependent methyltransferases"/>
    <property type="match status" value="1"/>
</dbReference>
<evidence type="ECO:0000256" key="6">
    <source>
        <dbReference type="PROSITE-ProRule" id="PRU01016"/>
    </source>
</evidence>
<comment type="caution">
    <text evidence="7">The sequence shown here is derived from an EMBL/GenBank/DDBJ whole genome shotgun (WGS) entry which is preliminary data.</text>
</comment>
<dbReference type="InterPro" id="IPR018117">
    <property type="entry name" value="C5_DNA_meth_AS"/>
</dbReference>
<proteinExistence type="inferred from homology"/>
<organism evidence="7">
    <name type="scientific">Phascolarctobacterium faecium</name>
    <dbReference type="NCBI Taxonomy" id="33025"/>
    <lineage>
        <taxon>Bacteria</taxon>
        <taxon>Bacillati</taxon>
        <taxon>Bacillota</taxon>
        <taxon>Negativicutes</taxon>
        <taxon>Acidaminococcales</taxon>
        <taxon>Acidaminococcaceae</taxon>
        <taxon>Phascolarctobacterium</taxon>
    </lineage>
</organism>
<dbReference type="RefSeq" id="WP_021718632.1">
    <property type="nucleotide sequence ID" value="NZ_FR885245.1"/>
</dbReference>
<evidence type="ECO:0000256" key="4">
    <source>
        <dbReference type="ARBA" id="ARBA00022691"/>
    </source>
</evidence>
<evidence type="ECO:0000256" key="1">
    <source>
        <dbReference type="ARBA" id="ARBA00011975"/>
    </source>
</evidence>
<keyword evidence="3 6" id="KW-0808">Transferase</keyword>
<reference evidence="7" key="1">
    <citation type="submission" date="2012-11" db="EMBL/GenBank/DDBJ databases">
        <title>Dependencies among metagenomic species, viruses, plasmids and units of genetic variation.</title>
        <authorList>
            <person name="Nielsen H.B."/>
            <person name="Almeida M."/>
            <person name="Juncker A.S."/>
            <person name="Rasmussen S."/>
            <person name="Li J."/>
            <person name="Sunagawa S."/>
            <person name="Plichta D."/>
            <person name="Gautier L."/>
            <person name="Le Chatelier E."/>
            <person name="Peletier E."/>
            <person name="Bonde I."/>
            <person name="Nielsen T."/>
            <person name="Manichanh C."/>
            <person name="Arumugam M."/>
            <person name="Batto J."/>
            <person name="Santos M.B.Q.D."/>
            <person name="Blom N."/>
            <person name="Borruel N."/>
            <person name="Burgdorf K.S."/>
            <person name="Boumezbeur F."/>
            <person name="Casellas F."/>
            <person name="Dore J."/>
            <person name="Guarner F."/>
            <person name="Hansen T."/>
            <person name="Hildebrand F."/>
            <person name="Kaas R.S."/>
            <person name="Kennedy S."/>
            <person name="Kristiansen K."/>
            <person name="Kultima J.R."/>
            <person name="Leonard P."/>
            <person name="Levenez F."/>
            <person name="Lund O."/>
            <person name="Moumen B."/>
            <person name="Le Paslier D."/>
            <person name="Pons N."/>
            <person name="Pedersen O."/>
            <person name="Prifti E."/>
            <person name="Qin J."/>
            <person name="Raes J."/>
            <person name="Tap J."/>
            <person name="Tims S."/>
            <person name="Ussery D.W."/>
            <person name="Yamada T."/>
            <person name="MetaHit consortium"/>
            <person name="Renault P."/>
            <person name="Sicheritz-Ponten T."/>
            <person name="Bork P."/>
            <person name="Wang J."/>
            <person name="Brunak S."/>
            <person name="Ehrlich S.D."/>
        </authorList>
    </citation>
    <scope>NUCLEOTIDE SEQUENCE [LARGE SCALE GENOMIC DNA]</scope>
</reference>
<dbReference type="NCBIfam" id="TIGR00675">
    <property type="entry name" value="dcm"/>
    <property type="match status" value="1"/>
</dbReference>
<dbReference type="InterPro" id="IPR029063">
    <property type="entry name" value="SAM-dependent_MTases_sf"/>
</dbReference>
<keyword evidence="5" id="KW-0680">Restriction system</keyword>
<dbReference type="PANTHER" id="PTHR10629">
    <property type="entry name" value="CYTOSINE-SPECIFIC METHYLTRANSFERASE"/>
    <property type="match status" value="1"/>
</dbReference>
<dbReference type="GO" id="GO:0003886">
    <property type="term" value="F:DNA (cytosine-5-)-methyltransferase activity"/>
    <property type="evidence" value="ECO:0007669"/>
    <property type="project" value="UniProtKB-EC"/>
</dbReference>
<name>R6IJS0_9FIRM</name>
<evidence type="ECO:0000313" key="7">
    <source>
        <dbReference type="EMBL" id="CDB46719.1"/>
    </source>
</evidence>
<dbReference type="AlphaFoldDB" id="R6IJS0"/>
<dbReference type="Gene3D" id="3.90.120.10">
    <property type="entry name" value="DNA Methylase, subunit A, domain 2"/>
    <property type="match status" value="1"/>
</dbReference>
<keyword evidence="4 6" id="KW-0949">S-adenosyl-L-methionine</keyword>
<dbReference type="InterPro" id="IPR050390">
    <property type="entry name" value="C5-Methyltransferase"/>
</dbReference>